<dbReference type="EMBL" id="PYGD01000010">
    <property type="protein sequence ID" value="PSK89739.1"/>
    <property type="molecule type" value="Genomic_DNA"/>
</dbReference>
<accession>A0A2P8CXQ3</accession>
<evidence type="ECO:0000313" key="1">
    <source>
        <dbReference type="EMBL" id="PSK89739.1"/>
    </source>
</evidence>
<gene>
    <name evidence="1" type="ORF">B0I18_11038</name>
</gene>
<comment type="caution">
    <text evidence="1">The sequence shown here is derived from an EMBL/GenBank/DDBJ whole genome shotgun (WGS) entry which is preliminary data.</text>
</comment>
<name>A0A2P8CXQ3_9BACT</name>
<dbReference type="OrthoDB" id="660153at2"/>
<evidence type="ECO:0000313" key="2">
    <source>
        <dbReference type="Proteomes" id="UP000240572"/>
    </source>
</evidence>
<reference evidence="1 2" key="1">
    <citation type="submission" date="2018-03" db="EMBL/GenBank/DDBJ databases">
        <title>Genomic Encyclopedia of Type Strains, Phase III (KMG-III): the genomes of soil and plant-associated and newly described type strains.</title>
        <authorList>
            <person name="Whitman W."/>
        </authorList>
    </citation>
    <scope>NUCLEOTIDE SEQUENCE [LARGE SCALE GENOMIC DNA]</scope>
    <source>
        <strain evidence="1 2">CGMCC 1.12700</strain>
    </source>
</reference>
<proteinExistence type="predicted"/>
<dbReference type="RefSeq" id="WP_106524550.1">
    <property type="nucleotide sequence ID" value="NZ_PYGD01000010.1"/>
</dbReference>
<organism evidence="1 2">
    <name type="scientific">Taibaiella chishuiensis</name>
    <dbReference type="NCBI Taxonomy" id="1434707"/>
    <lineage>
        <taxon>Bacteria</taxon>
        <taxon>Pseudomonadati</taxon>
        <taxon>Bacteroidota</taxon>
        <taxon>Chitinophagia</taxon>
        <taxon>Chitinophagales</taxon>
        <taxon>Chitinophagaceae</taxon>
        <taxon>Taibaiella</taxon>
    </lineage>
</organism>
<protein>
    <submittedName>
        <fullName evidence="1">Uncharacterized protein</fullName>
    </submittedName>
</protein>
<dbReference type="AlphaFoldDB" id="A0A2P8CXQ3"/>
<dbReference type="Proteomes" id="UP000240572">
    <property type="component" value="Unassembled WGS sequence"/>
</dbReference>
<keyword evidence="2" id="KW-1185">Reference proteome</keyword>
<sequence length="224" mass="25926">MKKISVKNIIAFRRKSDKSRKTFLKSLDKVKAIDSESGGNYWVRSLSALSSTFKSNDNQHIKDKIEAVSDDFAKSKRKQTKDMYQRNLDILFNYENFDFSTWYPNKTFKILEKANKKSVIEINKVPVQVLPSQVFTFTKNKIDYVGAIWFVAKLDGYSKAEFGAFAESLFIYLENNFSKKYQVSYENCLVVDVLNLAEVNYQMILDRTIPAILGDTLNSIRENL</sequence>